<dbReference type="Proteomes" id="UP000438476">
    <property type="component" value="Unassembled WGS sequence"/>
</dbReference>
<dbReference type="AlphaFoldDB" id="A0A6I4T0H7"/>
<accession>A0A6I4T0H7</accession>
<keyword evidence="2" id="KW-0732">Signal</keyword>
<evidence type="ECO:0000256" key="1">
    <source>
        <dbReference type="SAM" id="MobiDB-lite"/>
    </source>
</evidence>
<comment type="caution">
    <text evidence="3">The sequence shown here is derived from an EMBL/GenBank/DDBJ whole genome shotgun (WGS) entry which is preliminary data.</text>
</comment>
<gene>
    <name evidence="3" type="ORF">GRI91_01310</name>
</gene>
<feature type="signal peptide" evidence="2">
    <location>
        <begin position="1"/>
        <end position="29"/>
    </location>
</feature>
<dbReference type="Pfam" id="PF07027">
    <property type="entry name" value="DUF1318"/>
    <property type="match status" value="1"/>
</dbReference>
<reference evidence="3 4" key="1">
    <citation type="submission" date="2019-12" db="EMBL/GenBank/DDBJ databases">
        <title>Genomic-based taxomic classification of the family Erythrobacteraceae.</title>
        <authorList>
            <person name="Xu L."/>
        </authorList>
    </citation>
    <scope>NUCLEOTIDE SEQUENCE [LARGE SCALE GENOMIC DNA]</scope>
    <source>
        <strain evidence="3 4">LMG 29518</strain>
    </source>
</reference>
<protein>
    <submittedName>
        <fullName evidence="3">DUF1318 domain-containing protein</fullName>
    </submittedName>
</protein>
<feature type="region of interest" description="Disordered" evidence="1">
    <location>
        <begin position="104"/>
        <end position="131"/>
    </location>
</feature>
<name>A0A6I4T0H7_9SPHN</name>
<dbReference type="OrthoDB" id="7474881at2"/>
<organism evidence="3 4">
    <name type="scientific">Altericroceibacterium endophyticum</name>
    <dbReference type="NCBI Taxonomy" id="1808508"/>
    <lineage>
        <taxon>Bacteria</taxon>
        <taxon>Pseudomonadati</taxon>
        <taxon>Pseudomonadota</taxon>
        <taxon>Alphaproteobacteria</taxon>
        <taxon>Sphingomonadales</taxon>
        <taxon>Erythrobacteraceae</taxon>
        <taxon>Altericroceibacterium</taxon>
    </lineage>
</organism>
<dbReference type="InterPro" id="IPR008309">
    <property type="entry name" value="YdbL"/>
</dbReference>
<feature type="chain" id="PRO_5026148573" evidence="2">
    <location>
        <begin position="30"/>
        <end position="131"/>
    </location>
</feature>
<dbReference type="EMBL" id="WTYT01000001">
    <property type="protein sequence ID" value="MXO64396.1"/>
    <property type="molecule type" value="Genomic_DNA"/>
</dbReference>
<keyword evidence="4" id="KW-1185">Reference proteome</keyword>
<proteinExistence type="predicted"/>
<evidence type="ECO:0000313" key="4">
    <source>
        <dbReference type="Proteomes" id="UP000438476"/>
    </source>
</evidence>
<evidence type="ECO:0000256" key="2">
    <source>
        <dbReference type="SAM" id="SignalP"/>
    </source>
</evidence>
<evidence type="ECO:0000313" key="3">
    <source>
        <dbReference type="EMBL" id="MXO64396.1"/>
    </source>
</evidence>
<sequence length="131" mass="13746">MTKKISARALAAVGAAAVLASAFGSPALAQRDPAYAQARAQGKVGEKMDGYLGIVGSGDAQLRSLVDDINIKRRAVYADKAKAANATLEEYAFTAGCLAISRTEPGEKYQAPSGDWKTRTSSAPERDPRCP</sequence>